<dbReference type="Proteomes" id="UP000265520">
    <property type="component" value="Unassembled WGS sequence"/>
</dbReference>
<name>A0A392MH68_9FABA</name>
<dbReference type="PANTHER" id="PTHR24121:SF15">
    <property type="entry name" value="ANKYRIN REPEAT PROTEIN"/>
    <property type="match status" value="1"/>
</dbReference>
<evidence type="ECO:0000313" key="4">
    <source>
        <dbReference type="Proteomes" id="UP000265520"/>
    </source>
</evidence>
<dbReference type="SUPFAM" id="SSF48403">
    <property type="entry name" value="Ankyrin repeat"/>
    <property type="match status" value="1"/>
</dbReference>
<dbReference type="EMBL" id="LXQA010011041">
    <property type="protein sequence ID" value="MCH86842.1"/>
    <property type="molecule type" value="Genomic_DNA"/>
</dbReference>
<protein>
    <submittedName>
        <fullName evidence="3">Serine/threonine protein phosphatase 6 regulatory ankyrin repeat subunit A</fullName>
    </submittedName>
</protein>
<dbReference type="AlphaFoldDB" id="A0A392MH68"/>
<evidence type="ECO:0000256" key="2">
    <source>
        <dbReference type="SAM" id="Coils"/>
    </source>
</evidence>
<evidence type="ECO:0000256" key="1">
    <source>
        <dbReference type="ARBA" id="ARBA00004413"/>
    </source>
</evidence>
<dbReference type="PANTHER" id="PTHR24121">
    <property type="entry name" value="NO MECHANORECEPTOR POTENTIAL C, ISOFORM D-RELATED"/>
    <property type="match status" value="1"/>
</dbReference>
<comment type="subcellular location">
    <subcellularLocation>
        <location evidence="1">Cell membrane</location>
        <topology evidence="1">Peripheral membrane protein</topology>
        <orientation evidence="1">Cytoplasmic side</orientation>
    </subcellularLocation>
</comment>
<dbReference type="GO" id="GO:0005886">
    <property type="term" value="C:plasma membrane"/>
    <property type="evidence" value="ECO:0007669"/>
    <property type="project" value="UniProtKB-SubCell"/>
</dbReference>
<gene>
    <name evidence="3" type="ORF">A2U01_0007702</name>
</gene>
<proteinExistence type="predicted"/>
<accession>A0A392MH68</accession>
<feature type="coiled-coil region" evidence="2">
    <location>
        <begin position="2"/>
        <end position="29"/>
    </location>
</feature>
<dbReference type="InterPro" id="IPR002110">
    <property type="entry name" value="Ankyrin_rpt"/>
</dbReference>
<dbReference type="SMART" id="SM00248">
    <property type="entry name" value="ANK"/>
    <property type="match status" value="2"/>
</dbReference>
<comment type="caution">
    <text evidence="3">The sequence shown here is derived from an EMBL/GenBank/DDBJ whole genome shotgun (WGS) entry which is preliminary data.</text>
</comment>
<keyword evidence="4" id="KW-1185">Reference proteome</keyword>
<dbReference type="Pfam" id="PF12796">
    <property type="entry name" value="Ank_2"/>
    <property type="match status" value="1"/>
</dbReference>
<dbReference type="Gene3D" id="1.25.40.20">
    <property type="entry name" value="Ankyrin repeat-containing domain"/>
    <property type="match status" value="1"/>
</dbReference>
<dbReference type="InterPro" id="IPR036770">
    <property type="entry name" value="Ankyrin_rpt-contain_sf"/>
</dbReference>
<evidence type="ECO:0000313" key="3">
    <source>
        <dbReference type="EMBL" id="MCH86842.1"/>
    </source>
</evidence>
<keyword evidence="2" id="KW-0175">Coiled coil</keyword>
<sequence>MRGQWREVLEANEKNLEVLEAKITKAEDTVLHMAVYVNQIFFVTTLLDNISQNMCRDILRMQNSKRNTPLHVAAEFGNVDICNNIAKRDHTIVSFRNFEGETPLFVAAVHGKRDAFFCPTVKVWLKLTFACSVQVQFSSPNYERPSLSLLRTSYHLISMNVIIMMGKQQSKSSLTHMDY</sequence>
<organism evidence="3 4">
    <name type="scientific">Trifolium medium</name>
    <dbReference type="NCBI Taxonomy" id="97028"/>
    <lineage>
        <taxon>Eukaryota</taxon>
        <taxon>Viridiplantae</taxon>
        <taxon>Streptophyta</taxon>
        <taxon>Embryophyta</taxon>
        <taxon>Tracheophyta</taxon>
        <taxon>Spermatophyta</taxon>
        <taxon>Magnoliopsida</taxon>
        <taxon>eudicotyledons</taxon>
        <taxon>Gunneridae</taxon>
        <taxon>Pentapetalae</taxon>
        <taxon>rosids</taxon>
        <taxon>fabids</taxon>
        <taxon>Fabales</taxon>
        <taxon>Fabaceae</taxon>
        <taxon>Papilionoideae</taxon>
        <taxon>50 kb inversion clade</taxon>
        <taxon>NPAAA clade</taxon>
        <taxon>Hologalegina</taxon>
        <taxon>IRL clade</taxon>
        <taxon>Trifolieae</taxon>
        <taxon>Trifolium</taxon>
    </lineage>
</organism>
<reference evidence="3 4" key="1">
    <citation type="journal article" date="2018" name="Front. Plant Sci.">
        <title>Red Clover (Trifolium pratense) and Zigzag Clover (T. medium) - A Picture of Genomic Similarities and Differences.</title>
        <authorList>
            <person name="Dluhosova J."/>
            <person name="Istvanek J."/>
            <person name="Nedelnik J."/>
            <person name="Repkova J."/>
        </authorList>
    </citation>
    <scope>NUCLEOTIDE SEQUENCE [LARGE SCALE GENOMIC DNA]</scope>
    <source>
        <strain evidence="4">cv. 10/8</strain>
        <tissue evidence="3">Leaf</tissue>
    </source>
</reference>